<proteinExistence type="predicted"/>
<name>A0A2C9DSD6_9PEZI</name>
<gene>
    <name evidence="1" type="primary">orf158</name>
</gene>
<dbReference type="AlphaFoldDB" id="A0A2C9DSD6"/>
<reference evidence="1" key="1">
    <citation type="submission" date="2017-02" db="EMBL/GenBank/DDBJ databases">
        <title>Fungal Comparative Genomics of Melanconis species and Ophiognomonia clavigignenti-juglandacearum at Different Phylogenetic Distances.</title>
        <authorList>
            <person name="Demers J.E."/>
            <person name="Castlebury L.A."/>
        </authorList>
    </citation>
    <scope>NUCLEOTIDE SEQUENCE</scope>
    <source>
        <strain evidence="1">ATCC36624</strain>
    </source>
</reference>
<sequence>MPSIHLPGIDYQPAVETAGYLFIFLLGKKLWDNRPQVSKDLSPGTIRLSNGDTRRGVAYLGDNPLANFLFLALFSANPNLSFAMNTCPRDGLHYPVFYANNNNTFPALVSTPISLPFVNDEGIMDYHISTLFPSPKWLNWMLILAIFKLNLTTGYNEY</sequence>
<dbReference type="EMBL" id="KY575058">
    <property type="protein sequence ID" value="ATI20579.1"/>
    <property type="molecule type" value="Genomic_DNA"/>
</dbReference>
<keyword evidence="1" id="KW-0496">Mitochondrion</keyword>
<geneLocation type="mitochondrion" evidence="1"/>
<evidence type="ECO:0000313" key="1">
    <source>
        <dbReference type="EMBL" id="ATI20579.1"/>
    </source>
</evidence>
<organism evidence="1">
    <name type="scientific">Ophiognomonia clavigignenti-juglandacearum</name>
    <dbReference type="NCBI Taxonomy" id="218668"/>
    <lineage>
        <taxon>Eukaryota</taxon>
        <taxon>Fungi</taxon>
        <taxon>Dikarya</taxon>
        <taxon>Ascomycota</taxon>
        <taxon>Pezizomycotina</taxon>
        <taxon>Sordariomycetes</taxon>
        <taxon>Sordariomycetidae</taxon>
        <taxon>Diaporthales</taxon>
        <taxon>Gnomoniaceae</taxon>
        <taxon>Ophiognomonia</taxon>
    </lineage>
</organism>
<protein>
    <submittedName>
        <fullName evidence="1">Uncharacterized protein</fullName>
    </submittedName>
</protein>
<accession>A0A2C9DSD6</accession>